<dbReference type="FunFam" id="3.30.420.10:FF:000007">
    <property type="entry name" value="Interferon-stimulated exonuclease gene 20"/>
    <property type="match status" value="1"/>
</dbReference>
<evidence type="ECO:0000256" key="2">
    <source>
        <dbReference type="ARBA" id="ARBA00022722"/>
    </source>
</evidence>
<dbReference type="AlphaFoldDB" id="A0AAD1RP85"/>
<keyword evidence="4" id="KW-0269">Exonuclease</keyword>
<keyword evidence="2" id="KW-0540">Nuclease</keyword>
<dbReference type="EMBL" id="OW240914">
    <property type="protein sequence ID" value="CAH2274272.1"/>
    <property type="molecule type" value="Genomic_DNA"/>
</dbReference>
<evidence type="ECO:0000256" key="6">
    <source>
        <dbReference type="ARBA" id="ARBA00081815"/>
    </source>
</evidence>
<name>A0AAD1RP85_PELCU</name>
<evidence type="ECO:0000256" key="7">
    <source>
        <dbReference type="ARBA" id="ARBA00082963"/>
    </source>
</evidence>
<organism evidence="9 10">
    <name type="scientific">Pelobates cultripes</name>
    <name type="common">Western spadefoot toad</name>
    <dbReference type="NCBI Taxonomy" id="61616"/>
    <lineage>
        <taxon>Eukaryota</taxon>
        <taxon>Metazoa</taxon>
        <taxon>Chordata</taxon>
        <taxon>Craniata</taxon>
        <taxon>Vertebrata</taxon>
        <taxon>Euteleostomi</taxon>
        <taxon>Amphibia</taxon>
        <taxon>Batrachia</taxon>
        <taxon>Anura</taxon>
        <taxon>Pelobatoidea</taxon>
        <taxon>Pelobatidae</taxon>
        <taxon>Pelobates</taxon>
    </lineage>
</organism>
<dbReference type="InterPro" id="IPR013520">
    <property type="entry name" value="Ribonucl_H"/>
</dbReference>
<feature type="domain" description="Exonuclease" evidence="8">
    <location>
        <begin position="158"/>
        <end position="324"/>
    </location>
</feature>
<dbReference type="PANTHER" id="PTHR12801:SF57">
    <property type="entry name" value="APOPTOSIS-ENHANCING NUCLEASE"/>
    <property type="match status" value="1"/>
</dbReference>
<evidence type="ECO:0000259" key="8">
    <source>
        <dbReference type="SMART" id="SM00479"/>
    </source>
</evidence>
<evidence type="ECO:0000313" key="10">
    <source>
        <dbReference type="Proteomes" id="UP001295444"/>
    </source>
</evidence>
<dbReference type="GO" id="GO:0003676">
    <property type="term" value="F:nucleic acid binding"/>
    <property type="evidence" value="ECO:0007669"/>
    <property type="project" value="InterPro"/>
</dbReference>
<gene>
    <name evidence="9" type="ORF">PECUL_23A009546</name>
</gene>
<dbReference type="SUPFAM" id="SSF53098">
    <property type="entry name" value="Ribonuclease H-like"/>
    <property type="match status" value="1"/>
</dbReference>
<keyword evidence="3" id="KW-0378">Hydrolase</keyword>
<dbReference type="Gene3D" id="3.30.420.10">
    <property type="entry name" value="Ribonuclease H-like superfamily/Ribonuclease H"/>
    <property type="match status" value="1"/>
</dbReference>
<sequence>MKDFASTSSNLYHGLTESSQHMTVPHVPAPLDHMQIGCVGNRRKSRKHQRFLKRKELLCGLHSMKEKSYKAFTKSNTCSMVSGASQFGFKEKCEKINVEKQSETVGKINTISIKLPEMSGSLSSDLLSSDADSDSGLSMTGSCVSSMPASLTWMKPGRCVALDCEMVGTGPGARTSELARCSVVNYYGDVLYDKYILPELPVTDYRTRWSGITRHHLKHAIPFKTAQKEILNLLKDNRVVGHALHNDFKALKYFPPKDQTRDTSKMRLLNKMAGMPARQNVSLKRLALALLNKHIQGGKKGHSSVEDAEACMELYKIVEDQWEQNLHLYSRPSSPTKPIVLDTNSYMEDQYWPPDLNENYR</sequence>
<evidence type="ECO:0000256" key="1">
    <source>
        <dbReference type="ARBA" id="ARBA00004123"/>
    </source>
</evidence>
<dbReference type="GO" id="GO:0005730">
    <property type="term" value="C:nucleolus"/>
    <property type="evidence" value="ECO:0007669"/>
    <property type="project" value="UniProtKB-ARBA"/>
</dbReference>
<evidence type="ECO:0000256" key="3">
    <source>
        <dbReference type="ARBA" id="ARBA00022801"/>
    </source>
</evidence>
<reference evidence="9" key="1">
    <citation type="submission" date="2022-03" db="EMBL/GenBank/DDBJ databases">
        <authorList>
            <person name="Alioto T."/>
            <person name="Alioto T."/>
            <person name="Gomez Garrido J."/>
        </authorList>
    </citation>
    <scope>NUCLEOTIDE SEQUENCE</scope>
</reference>
<evidence type="ECO:0000256" key="4">
    <source>
        <dbReference type="ARBA" id="ARBA00022839"/>
    </source>
</evidence>
<dbReference type="GO" id="GO:0004527">
    <property type="term" value="F:exonuclease activity"/>
    <property type="evidence" value="ECO:0007669"/>
    <property type="project" value="UniProtKB-KW"/>
</dbReference>
<protein>
    <recommendedName>
        <fullName evidence="6">Exonuclease XPMC2</fullName>
    </recommendedName>
    <alternativeName>
        <fullName evidence="7">Prevents mitotic catastrophe 2 protein</fullName>
    </alternativeName>
</protein>
<dbReference type="Proteomes" id="UP001295444">
    <property type="component" value="Chromosome 03"/>
</dbReference>
<keyword evidence="10" id="KW-1185">Reference proteome</keyword>
<accession>A0AAD1RP85</accession>
<comment type="subcellular location">
    <subcellularLocation>
        <location evidence="1">Nucleus</location>
    </subcellularLocation>
</comment>
<dbReference type="SMART" id="SM00479">
    <property type="entry name" value="EXOIII"/>
    <property type="match status" value="1"/>
</dbReference>
<keyword evidence="5" id="KW-0539">Nucleus</keyword>
<dbReference type="InterPro" id="IPR036397">
    <property type="entry name" value="RNaseH_sf"/>
</dbReference>
<dbReference type="PANTHER" id="PTHR12801">
    <property type="entry name" value="RNA EXONUCLEASE REXO1 / RECO3 FAMILY MEMBER-RELATED"/>
    <property type="match status" value="1"/>
</dbReference>
<evidence type="ECO:0000313" key="9">
    <source>
        <dbReference type="EMBL" id="CAH2274272.1"/>
    </source>
</evidence>
<dbReference type="InterPro" id="IPR012337">
    <property type="entry name" value="RNaseH-like_sf"/>
</dbReference>
<dbReference type="Pfam" id="PF00929">
    <property type="entry name" value="RNase_T"/>
    <property type="match status" value="1"/>
</dbReference>
<evidence type="ECO:0000256" key="5">
    <source>
        <dbReference type="ARBA" id="ARBA00023242"/>
    </source>
</evidence>
<proteinExistence type="predicted"/>
<dbReference type="InterPro" id="IPR047021">
    <property type="entry name" value="REXO1/3/4-like"/>
</dbReference>